<name>C0G3V7_9HYPH</name>
<keyword evidence="6" id="KW-0227">DNA damage</keyword>
<dbReference type="Gene3D" id="1.10.10.10">
    <property type="entry name" value="Winged helix-like DNA-binding domain superfamily/Winged helix DNA-binding domain"/>
    <property type="match status" value="1"/>
</dbReference>
<evidence type="ECO:0000256" key="8">
    <source>
        <dbReference type="ARBA" id="ARBA00049348"/>
    </source>
</evidence>
<keyword evidence="5 10" id="KW-0808">Transferase</keyword>
<gene>
    <name evidence="10" type="ORF">BCETI_1000358</name>
</gene>
<evidence type="ECO:0000256" key="3">
    <source>
        <dbReference type="ARBA" id="ARBA00011918"/>
    </source>
</evidence>
<keyword evidence="7" id="KW-0234">DNA repair</keyword>
<dbReference type="FunFam" id="1.10.10.10:FF:000214">
    <property type="entry name" value="Methylated-DNA--protein-cysteine methyltransferase"/>
    <property type="match status" value="1"/>
</dbReference>
<dbReference type="AlphaFoldDB" id="C0G3V7"/>
<dbReference type="SUPFAM" id="SSF53155">
    <property type="entry name" value="Methylated DNA-protein cysteine methyltransferase domain"/>
    <property type="match status" value="1"/>
</dbReference>
<comment type="caution">
    <text evidence="10">The sequence shown here is derived from an EMBL/GenBank/DDBJ whole genome shotgun (WGS) entry which is preliminary data.</text>
</comment>
<dbReference type="InterPro" id="IPR001497">
    <property type="entry name" value="MethylDNA_cys_MeTrfase_AS"/>
</dbReference>
<evidence type="ECO:0000256" key="2">
    <source>
        <dbReference type="ARBA" id="ARBA00008711"/>
    </source>
</evidence>
<dbReference type="EMBL" id="ACJD01000001">
    <property type="protein sequence ID" value="EEH15422.1"/>
    <property type="molecule type" value="Genomic_DNA"/>
</dbReference>
<dbReference type="Proteomes" id="UP000003678">
    <property type="component" value="Unassembled WGS sequence"/>
</dbReference>
<dbReference type="CDD" id="cd06445">
    <property type="entry name" value="ATase"/>
    <property type="match status" value="1"/>
</dbReference>
<dbReference type="Gene3D" id="3.30.160.70">
    <property type="entry name" value="Methylated DNA-protein cysteine methyltransferase domain"/>
    <property type="match status" value="1"/>
</dbReference>
<feature type="domain" description="Methylated-DNA-[protein]-cysteine S-methyltransferase DNA binding" evidence="9">
    <location>
        <begin position="119"/>
        <end position="199"/>
    </location>
</feature>
<dbReference type="SUPFAM" id="SSF46767">
    <property type="entry name" value="Methylated DNA-protein cysteine methyltransferase, C-terminal domain"/>
    <property type="match status" value="1"/>
</dbReference>
<comment type="similarity">
    <text evidence="2">Belongs to the MGMT family.</text>
</comment>
<evidence type="ECO:0000313" key="11">
    <source>
        <dbReference type="Proteomes" id="UP000003678"/>
    </source>
</evidence>
<dbReference type="PANTHER" id="PTHR10815">
    <property type="entry name" value="METHYLATED-DNA--PROTEIN-CYSTEINE METHYLTRANSFERASE"/>
    <property type="match status" value="1"/>
</dbReference>
<evidence type="ECO:0000256" key="6">
    <source>
        <dbReference type="ARBA" id="ARBA00022763"/>
    </source>
</evidence>
<dbReference type="PANTHER" id="PTHR10815:SF5">
    <property type="entry name" value="METHYLATED-DNA--PROTEIN-CYSTEINE METHYLTRANSFERASE"/>
    <property type="match status" value="1"/>
</dbReference>
<dbReference type="InterPro" id="IPR036388">
    <property type="entry name" value="WH-like_DNA-bd_sf"/>
</dbReference>
<evidence type="ECO:0000256" key="1">
    <source>
        <dbReference type="ARBA" id="ARBA00001286"/>
    </source>
</evidence>
<evidence type="ECO:0000313" key="10">
    <source>
        <dbReference type="EMBL" id="EEH15422.1"/>
    </source>
</evidence>
<evidence type="ECO:0000256" key="4">
    <source>
        <dbReference type="ARBA" id="ARBA00022603"/>
    </source>
</evidence>
<dbReference type="GO" id="GO:0016491">
    <property type="term" value="F:oxidoreductase activity"/>
    <property type="evidence" value="ECO:0007669"/>
    <property type="project" value="UniProtKB-KW"/>
</dbReference>
<dbReference type="InterPro" id="IPR036217">
    <property type="entry name" value="MethylDNA_cys_MeTrfase_DNAb"/>
</dbReference>
<accession>C0G3V7</accession>
<dbReference type="GO" id="GO:0003908">
    <property type="term" value="F:methylated-DNA-[protein]-cysteine S-methyltransferase activity"/>
    <property type="evidence" value="ECO:0007669"/>
    <property type="project" value="UniProtKB-EC"/>
</dbReference>
<evidence type="ECO:0000259" key="9">
    <source>
        <dbReference type="Pfam" id="PF01035"/>
    </source>
</evidence>
<dbReference type="GO" id="GO:0006281">
    <property type="term" value="P:DNA repair"/>
    <property type="evidence" value="ECO:0007669"/>
    <property type="project" value="UniProtKB-KW"/>
</dbReference>
<proteinExistence type="inferred from homology"/>
<dbReference type="InterPro" id="IPR014048">
    <property type="entry name" value="MethylDNA_cys_MeTrfase_DNA-bd"/>
</dbReference>
<keyword evidence="10" id="KW-0560">Oxidoreductase</keyword>
<dbReference type="InterPro" id="IPR036631">
    <property type="entry name" value="MGMT_N_sf"/>
</dbReference>
<dbReference type="EC" id="2.1.1.63" evidence="3"/>
<dbReference type="NCBIfam" id="TIGR00589">
    <property type="entry name" value="ogt"/>
    <property type="match status" value="1"/>
</dbReference>
<comment type="catalytic activity">
    <reaction evidence="1">
        <text>a 4-O-methyl-thymidine in DNA + L-cysteinyl-[protein] = a thymidine in DNA + S-methyl-L-cysteinyl-[protein]</text>
        <dbReference type="Rhea" id="RHEA:53428"/>
        <dbReference type="Rhea" id="RHEA-COMP:10131"/>
        <dbReference type="Rhea" id="RHEA-COMP:10132"/>
        <dbReference type="Rhea" id="RHEA-COMP:13555"/>
        <dbReference type="Rhea" id="RHEA-COMP:13556"/>
        <dbReference type="ChEBI" id="CHEBI:29950"/>
        <dbReference type="ChEBI" id="CHEBI:82612"/>
        <dbReference type="ChEBI" id="CHEBI:137386"/>
        <dbReference type="ChEBI" id="CHEBI:137387"/>
        <dbReference type="EC" id="2.1.1.63"/>
    </reaction>
</comment>
<organism evidence="10 11">
    <name type="scientific">Brucella ceti str. Cudo</name>
    <dbReference type="NCBI Taxonomy" id="595497"/>
    <lineage>
        <taxon>Bacteria</taxon>
        <taxon>Pseudomonadati</taxon>
        <taxon>Pseudomonadota</taxon>
        <taxon>Alphaproteobacteria</taxon>
        <taxon>Hyphomicrobiales</taxon>
        <taxon>Brucellaceae</taxon>
        <taxon>Brucella/Ochrobactrum group</taxon>
        <taxon>Brucella</taxon>
    </lineage>
</organism>
<keyword evidence="4 10" id="KW-0489">Methyltransferase</keyword>
<dbReference type="Pfam" id="PF01035">
    <property type="entry name" value="DNA_binding_1"/>
    <property type="match status" value="1"/>
</dbReference>
<protein>
    <recommendedName>
        <fullName evidence="3">methylated-DNA--[protein]-cysteine S-methyltransferase</fullName>
        <ecNumber evidence="3">2.1.1.63</ecNumber>
    </recommendedName>
</protein>
<dbReference type="PROSITE" id="PS00374">
    <property type="entry name" value="MGMT"/>
    <property type="match status" value="1"/>
</dbReference>
<comment type="catalytic activity">
    <reaction evidence="8">
        <text>a 6-O-methyl-2'-deoxyguanosine in DNA + L-cysteinyl-[protein] = S-methyl-L-cysteinyl-[protein] + a 2'-deoxyguanosine in DNA</text>
        <dbReference type="Rhea" id="RHEA:24000"/>
        <dbReference type="Rhea" id="RHEA-COMP:10131"/>
        <dbReference type="Rhea" id="RHEA-COMP:10132"/>
        <dbReference type="Rhea" id="RHEA-COMP:11367"/>
        <dbReference type="Rhea" id="RHEA-COMP:11368"/>
        <dbReference type="ChEBI" id="CHEBI:29950"/>
        <dbReference type="ChEBI" id="CHEBI:82612"/>
        <dbReference type="ChEBI" id="CHEBI:85445"/>
        <dbReference type="ChEBI" id="CHEBI:85448"/>
        <dbReference type="EC" id="2.1.1.63"/>
    </reaction>
</comment>
<sequence>MRKYYDFSPLNRFIRVPSAPVCFKSCYYSVMESFGITVFETPIGPCGIAWRGSKIVGVEIGEADEKETRHRLRERFAGGEYAEPPAFIRQTIEKVRALLDGASPDFSDTPLALDSVPDLNRRVYEIILELKPGETTTYGAIARRLGDVSLSQAVGYALGKNPFPIIVPCHRVLGSNGKVGGFSAAGGTATKLRLLNIERARTTSEPDLFGGLPLQERPQTGW</sequence>
<evidence type="ECO:0000256" key="7">
    <source>
        <dbReference type="ARBA" id="ARBA00023204"/>
    </source>
</evidence>
<dbReference type="GO" id="GO:0032259">
    <property type="term" value="P:methylation"/>
    <property type="evidence" value="ECO:0007669"/>
    <property type="project" value="UniProtKB-KW"/>
</dbReference>
<evidence type="ECO:0000256" key="5">
    <source>
        <dbReference type="ARBA" id="ARBA00022679"/>
    </source>
</evidence>
<reference evidence="10 11" key="1">
    <citation type="submission" date="2009-03" db="EMBL/GenBank/DDBJ databases">
        <authorList>
            <person name="Setubal J.C."/>
            <person name="Boyle S."/>
            <person name="Crasta O.R."/>
            <person name="Gillespie J.J."/>
            <person name="Kenyon R.W."/>
            <person name="Lu J."/>
            <person name="Mane S."/>
            <person name="Nagrani S."/>
            <person name="Shallom J.M."/>
            <person name="Shallom S."/>
            <person name="Shukla M."/>
            <person name="Snyder E.E."/>
            <person name="Sobral B.W."/>
            <person name="Wattam A.R."/>
            <person name="Will R."/>
            <person name="Williams K."/>
            <person name="Yoo H."/>
            <person name="Bruce D.H."/>
            <person name="Detter C."/>
            <person name="Munk C."/>
            <person name="Brettin T.S."/>
            <person name="Ficht T."/>
        </authorList>
    </citation>
    <scope>NUCLEOTIDE SEQUENCE [LARGE SCALE GENOMIC DNA]</scope>
    <source>
        <strain evidence="10 11">Cudo</strain>
    </source>
</reference>